<gene>
    <name evidence="2" type="ORF">PCOR1329_LOCUS16501</name>
</gene>
<keyword evidence="3" id="KW-1185">Reference proteome</keyword>
<dbReference type="Proteomes" id="UP001189429">
    <property type="component" value="Unassembled WGS sequence"/>
</dbReference>
<sequence length="108" mass="12364">MPPTLISICYHPLLYCSVAVLVDRREAPWLMAIVQSSQNYYMVMGQRLWNLELAWRLFHHQVAVREQETDAWAMADSESDSESTSDSDDSSTAMVANTRDHMLGQIGW</sequence>
<comment type="caution">
    <text evidence="2">The sequence shown here is derived from an EMBL/GenBank/DDBJ whole genome shotgun (WGS) entry which is preliminary data.</text>
</comment>
<dbReference type="EMBL" id="CAUYUJ010005068">
    <property type="protein sequence ID" value="CAK0812144.1"/>
    <property type="molecule type" value="Genomic_DNA"/>
</dbReference>
<feature type="compositionally biased region" description="Acidic residues" evidence="1">
    <location>
        <begin position="77"/>
        <end position="89"/>
    </location>
</feature>
<feature type="region of interest" description="Disordered" evidence="1">
    <location>
        <begin position="71"/>
        <end position="108"/>
    </location>
</feature>
<proteinExistence type="predicted"/>
<evidence type="ECO:0000313" key="3">
    <source>
        <dbReference type="Proteomes" id="UP001189429"/>
    </source>
</evidence>
<name>A0ABN9R1T8_9DINO</name>
<protein>
    <submittedName>
        <fullName evidence="2">Uncharacterized protein</fullName>
    </submittedName>
</protein>
<reference evidence="2" key="1">
    <citation type="submission" date="2023-10" db="EMBL/GenBank/DDBJ databases">
        <authorList>
            <person name="Chen Y."/>
            <person name="Shah S."/>
            <person name="Dougan E. K."/>
            <person name="Thang M."/>
            <person name="Chan C."/>
        </authorList>
    </citation>
    <scope>NUCLEOTIDE SEQUENCE [LARGE SCALE GENOMIC DNA]</scope>
</reference>
<evidence type="ECO:0000313" key="2">
    <source>
        <dbReference type="EMBL" id="CAK0812144.1"/>
    </source>
</evidence>
<accession>A0ABN9R1T8</accession>
<organism evidence="2 3">
    <name type="scientific">Prorocentrum cordatum</name>
    <dbReference type="NCBI Taxonomy" id="2364126"/>
    <lineage>
        <taxon>Eukaryota</taxon>
        <taxon>Sar</taxon>
        <taxon>Alveolata</taxon>
        <taxon>Dinophyceae</taxon>
        <taxon>Prorocentrales</taxon>
        <taxon>Prorocentraceae</taxon>
        <taxon>Prorocentrum</taxon>
    </lineage>
</organism>
<evidence type="ECO:0000256" key="1">
    <source>
        <dbReference type="SAM" id="MobiDB-lite"/>
    </source>
</evidence>